<gene>
    <name evidence="1" type="ORF">LTR37_020196</name>
</gene>
<proteinExistence type="predicted"/>
<keyword evidence="2" id="KW-1185">Reference proteome</keyword>
<comment type="caution">
    <text evidence="1">The sequence shown here is derived from an EMBL/GenBank/DDBJ whole genome shotgun (WGS) entry which is preliminary data.</text>
</comment>
<sequence>MDLADSIQANDDTGIHATREHHSLLASRRSQTLAVPITYDGQISSSRGSQQSKDSTHSSPVGRTSPEDKQEVTTIGWLKAWWTDLASVFVSVGLLIAVFAVLLSVDDTPLADWSMPFGIQPTALVAILITLCKLFLLDVVAEGISQLKWVYFEQRSHKLEDLERFDNASRGVWGSMKFLYFIHWQAIFGFVGALITILAVAMAPFAQQSLSFYTKAVADPESPPSVYRSNSYDTNIGMPLFSTYVYHSRDDFLSSVDTQPISNYASMMSAVLRGLYNPESNAEFDCKTSSCIWPSYETLGICSTCEDVTASLTTRCYPASNTSYMVGSNYFNEGGHCKYTTPSGLELVGRCDEPEVTLWTSTTSYASTRKLARLPIITAVAALLFPEQGECHATAANFSMRAPQATECKLSWCSKTFESKAVNGTISETVVQTNDLVFPPGPCNGTSNWPPLFQEDSHIPAWTVREDVGADDLFRFAAFKKHEVLENLCDDWQHHDNPAFWINAQDNLNVRHILDTVFTGRVSNAAGTNVGNMLYTVNNGNITANVMGVAESMTNEIRSGPNSTAHLGTAHINETYIRVNWVWLTYPAVLVALSILFLFGTVIFSAEKSQVVWKSSSLALLFHGLKESDRETSVRKQSDMEEVAKQIWVRLKEDDNGNLNLVRGQHQSTG</sequence>
<evidence type="ECO:0000313" key="1">
    <source>
        <dbReference type="EMBL" id="KAK3684521.1"/>
    </source>
</evidence>
<protein>
    <submittedName>
        <fullName evidence="1">Uncharacterized protein</fullName>
    </submittedName>
</protein>
<dbReference type="EMBL" id="JAUTXU010000340">
    <property type="protein sequence ID" value="KAK3684521.1"/>
    <property type="molecule type" value="Genomic_DNA"/>
</dbReference>
<accession>A0ACC3MDZ3</accession>
<dbReference type="Proteomes" id="UP001281147">
    <property type="component" value="Unassembled WGS sequence"/>
</dbReference>
<reference evidence="1" key="1">
    <citation type="submission" date="2023-07" db="EMBL/GenBank/DDBJ databases">
        <title>Black Yeasts Isolated from many extreme environments.</title>
        <authorList>
            <person name="Coleine C."/>
            <person name="Stajich J.E."/>
            <person name="Selbmann L."/>
        </authorList>
    </citation>
    <scope>NUCLEOTIDE SEQUENCE</scope>
    <source>
        <strain evidence="1">CCFEE 5714</strain>
    </source>
</reference>
<name>A0ACC3MDZ3_9PEZI</name>
<evidence type="ECO:0000313" key="2">
    <source>
        <dbReference type="Proteomes" id="UP001281147"/>
    </source>
</evidence>
<organism evidence="1 2">
    <name type="scientific">Vermiconidia calcicola</name>
    <dbReference type="NCBI Taxonomy" id="1690605"/>
    <lineage>
        <taxon>Eukaryota</taxon>
        <taxon>Fungi</taxon>
        <taxon>Dikarya</taxon>
        <taxon>Ascomycota</taxon>
        <taxon>Pezizomycotina</taxon>
        <taxon>Dothideomycetes</taxon>
        <taxon>Dothideomycetidae</taxon>
        <taxon>Mycosphaerellales</taxon>
        <taxon>Extremaceae</taxon>
        <taxon>Vermiconidia</taxon>
    </lineage>
</organism>